<keyword evidence="1" id="KW-0472">Membrane</keyword>
<reference evidence="3" key="2">
    <citation type="submission" date="2020-09" db="EMBL/GenBank/DDBJ databases">
        <authorList>
            <person name="Sun Q."/>
            <person name="Zhou Y."/>
        </authorList>
    </citation>
    <scope>NUCLEOTIDE SEQUENCE</scope>
    <source>
        <strain evidence="3">CGMCC 1.15388</strain>
    </source>
</reference>
<gene>
    <name evidence="3" type="ORF">GCM10011401_02560</name>
</gene>
<accession>A0A917ALF3</accession>
<dbReference type="Proteomes" id="UP000633136">
    <property type="component" value="Unassembled WGS sequence"/>
</dbReference>
<comment type="caution">
    <text evidence="3">The sequence shown here is derived from an EMBL/GenBank/DDBJ whole genome shotgun (WGS) entry which is preliminary data.</text>
</comment>
<dbReference type="EMBL" id="BMIS01000001">
    <property type="protein sequence ID" value="GGE59314.1"/>
    <property type="molecule type" value="Genomic_DNA"/>
</dbReference>
<evidence type="ECO:0000259" key="2">
    <source>
        <dbReference type="Pfam" id="PF03703"/>
    </source>
</evidence>
<protein>
    <submittedName>
        <fullName evidence="3">Membrane protein</fullName>
    </submittedName>
</protein>
<organism evidence="3 4">
    <name type="scientific">Nesterenkonia cremea</name>
    <dbReference type="NCBI Taxonomy" id="1882340"/>
    <lineage>
        <taxon>Bacteria</taxon>
        <taxon>Bacillati</taxon>
        <taxon>Actinomycetota</taxon>
        <taxon>Actinomycetes</taxon>
        <taxon>Micrococcales</taxon>
        <taxon>Micrococcaceae</taxon>
        <taxon>Nesterenkonia</taxon>
    </lineage>
</organism>
<dbReference type="PANTHER" id="PTHR34473:SF3">
    <property type="entry name" value="TRANSMEMBRANE PROTEIN-RELATED"/>
    <property type="match status" value="1"/>
</dbReference>
<dbReference type="AlphaFoldDB" id="A0A917ALF3"/>
<feature type="domain" description="YdbS-like PH" evidence="2">
    <location>
        <begin position="89"/>
        <end position="165"/>
    </location>
</feature>
<name>A0A917ALF3_9MICC</name>
<keyword evidence="1" id="KW-0812">Transmembrane</keyword>
<sequence length="177" mass="19187">MPAERPEAANEPIDPAGVEWTRVDEKYIPVGFISGVLGWLAVFAAVGTPLVLDALDIIGGIPLWLSIPVGVVLVIWAAVDIALIPRQARAIGYHEREDDLLIRRGILFQKLEAVPYGRLQYVDIQAGPLMRKFGLCTVQLKTASSATDASIPGVVRKEGARLREELSVRGQARLAGL</sequence>
<evidence type="ECO:0000313" key="3">
    <source>
        <dbReference type="EMBL" id="GGE59314.1"/>
    </source>
</evidence>
<keyword evidence="4" id="KW-1185">Reference proteome</keyword>
<keyword evidence="1" id="KW-1133">Transmembrane helix</keyword>
<dbReference type="InterPro" id="IPR005182">
    <property type="entry name" value="YdbS-like_PH"/>
</dbReference>
<dbReference type="PANTHER" id="PTHR34473">
    <property type="entry name" value="UPF0699 TRANSMEMBRANE PROTEIN YDBS"/>
    <property type="match status" value="1"/>
</dbReference>
<evidence type="ECO:0000313" key="4">
    <source>
        <dbReference type="Proteomes" id="UP000633136"/>
    </source>
</evidence>
<feature type="transmembrane region" description="Helical" evidence="1">
    <location>
        <begin position="57"/>
        <end position="79"/>
    </location>
</feature>
<dbReference type="Pfam" id="PF03703">
    <property type="entry name" value="bPH_2"/>
    <property type="match status" value="1"/>
</dbReference>
<proteinExistence type="predicted"/>
<dbReference type="RefSeq" id="WP_188682163.1">
    <property type="nucleotide sequence ID" value="NZ_BMIS01000001.1"/>
</dbReference>
<feature type="transmembrane region" description="Helical" evidence="1">
    <location>
        <begin position="30"/>
        <end position="51"/>
    </location>
</feature>
<evidence type="ECO:0000256" key="1">
    <source>
        <dbReference type="SAM" id="Phobius"/>
    </source>
</evidence>
<reference evidence="3" key="1">
    <citation type="journal article" date="2014" name="Int. J. Syst. Evol. Microbiol.">
        <title>Complete genome sequence of Corynebacterium casei LMG S-19264T (=DSM 44701T), isolated from a smear-ripened cheese.</title>
        <authorList>
            <consortium name="US DOE Joint Genome Institute (JGI-PGF)"/>
            <person name="Walter F."/>
            <person name="Albersmeier A."/>
            <person name="Kalinowski J."/>
            <person name="Ruckert C."/>
        </authorList>
    </citation>
    <scope>NUCLEOTIDE SEQUENCE</scope>
    <source>
        <strain evidence="3">CGMCC 1.15388</strain>
    </source>
</reference>